<dbReference type="AlphaFoldDB" id="A0A382VYD9"/>
<name>A0A382VYD9_9ZZZZ</name>
<organism evidence="1">
    <name type="scientific">marine metagenome</name>
    <dbReference type="NCBI Taxonomy" id="408172"/>
    <lineage>
        <taxon>unclassified sequences</taxon>
        <taxon>metagenomes</taxon>
        <taxon>ecological metagenomes</taxon>
    </lineage>
</organism>
<gene>
    <name evidence="1" type="ORF">METZ01_LOCUS404470</name>
</gene>
<feature type="non-terminal residue" evidence="1">
    <location>
        <position position="1"/>
    </location>
</feature>
<reference evidence="1" key="1">
    <citation type="submission" date="2018-05" db="EMBL/GenBank/DDBJ databases">
        <authorList>
            <person name="Lanie J.A."/>
            <person name="Ng W.-L."/>
            <person name="Kazmierczak K.M."/>
            <person name="Andrzejewski T.M."/>
            <person name="Davidsen T.M."/>
            <person name="Wayne K.J."/>
            <person name="Tettelin H."/>
            <person name="Glass J.I."/>
            <person name="Rusch D."/>
            <person name="Podicherti R."/>
            <person name="Tsui H.-C.T."/>
            <person name="Winkler M.E."/>
        </authorList>
    </citation>
    <scope>NUCLEOTIDE SEQUENCE</scope>
</reference>
<dbReference type="EMBL" id="UINC01155645">
    <property type="protein sequence ID" value="SVD51616.1"/>
    <property type="molecule type" value="Genomic_DNA"/>
</dbReference>
<evidence type="ECO:0000313" key="1">
    <source>
        <dbReference type="EMBL" id="SVD51616.1"/>
    </source>
</evidence>
<proteinExistence type="predicted"/>
<feature type="non-terminal residue" evidence="1">
    <location>
        <position position="78"/>
    </location>
</feature>
<sequence length="78" mass="8503">VANVYISPDGLPANLQRVAVMPLVPGRGNRSAERGVPLIQQAFTEELSRARIFDVVTLTPDRLDTLIGVQALYADSRL</sequence>
<accession>A0A382VYD9</accession>
<protein>
    <submittedName>
        <fullName evidence="1">Uncharacterized protein</fullName>
    </submittedName>
</protein>